<sequence length="56" mass="6157">MLWATTIQREIPERALSRVSSYDWFGSLAFAPLGLLVAGPSPRPWAPAPPWPAARP</sequence>
<comment type="caution">
    <text evidence="1">The sequence shown here is derived from an EMBL/GenBank/DDBJ whole genome shotgun (WGS) entry which is preliminary data.</text>
</comment>
<name>A0ABU8UP86_9ACTN</name>
<reference evidence="1 2" key="1">
    <citation type="submission" date="2024-03" db="EMBL/GenBank/DDBJ databases">
        <title>Novel Streptomyces species of biotechnological and ecological value are a feature of Machair soil.</title>
        <authorList>
            <person name="Prole J.R."/>
            <person name="Goodfellow M."/>
            <person name="Allenby N."/>
            <person name="Ward A.C."/>
        </authorList>
    </citation>
    <scope>NUCLEOTIDE SEQUENCE [LARGE SCALE GENOMIC DNA]</scope>
    <source>
        <strain evidence="1 2">MS1.AVA.1</strain>
    </source>
</reference>
<accession>A0ABU8UP86</accession>
<gene>
    <name evidence="1" type="ORF">WKI71_20765</name>
</gene>
<evidence type="ECO:0008006" key="3">
    <source>
        <dbReference type="Google" id="ProtNLM"/>
    </source>
</evidence>
<keyword evidence="2" id="KW-1185">Reference proteome</keyword>
<dbReference type="EMBL" id="JBBKAK010000001">
    <property type="protein sequence ID" value="MEJ8669970.1"/>
    <property type="molecule type" value="Genomic_DNA"/>
</dbReference>
<organism evidence="1 2">
    <name type="scientific">Streptomyces machairae</name>
    <dbReference type="NCBI Taxonomy" id="3134109"/>
    <lineage>
        <taxon>Bacteria</taxon>
        <taxon>Bacillati</taxon>
        <taxon>Actinomycetota</taxon>
        <taxon>Actinomycetes</taxon>
        <taxon>Kitasatosporales</taxon>
        <taxon>Streptomycetaceae</taxon>
        <taxon>Streptomyces</taxon>
    </lineage>
</organism>
<evidence type="ECO:0000313" key="1">
    <source>
        <dbReference type="EMBL" id="MEJ8669970.1"/>
    </source>
</evidence>
<dbReference type="Proteomes" id="UP001376459">
    <property type="component" value="Unassembled WGS sequence"/>
</dbReference>
<proteinExistence type="predicted"/>
<protein>
    <recommendedName>
        <fullName evidence="3">MFS transporter</fullName>
    </recommendedName>
</protein>
<evidence type="ECO:0000313" key="2">
    <source>
        <dbReference type="Proteomes" id="UP001376459"/>
    </source>
</evidence>